<dbReference type="EMBL" id="PKPP01006373">
    <property type="protein sequence ID" value="PWA56721.1"/>
    <property type="molecule type" value="Genomic_DNA"/>
</dbReference>
<reference evidence="2 3" key="1">
    <citation type="journal article" date="2018" name="Mol. Plant">
        <title>The genome of Artemisia annua provides insight into the evolution of Asteraceae family and artemisinin biosynthesis.</title>
        <authorList>
            <person name="Shen Q."/>
            <person name="Zhang L."/>
            <person name="Liao Z."/>
            <person name="Wang S."/>
            <person name="Yan T."/>
            <person name="Shi P."/>
            <person name="Liu M."/>
            <person name="Fu X."/>
            <person name="Pan Q."/>
            <person name="Wang Y."/>
            <person name="Lv Z."/>
            <person name="Lu X."/>
            <person name="Zhang F."/>
            <person name="Jiang W."/>
            <person name="Ma Y."/>
            <person name="Chen M."/>
            <person name="Hao X."/>
            <person name="Li L."/>
            <person name="Tang Y."/>
            <person name="Lv G."/>
            <person name="Zhou Y."/>
            <person name="Sun X."/>
            <person name="Brodelius P.E."/>
            <person name="Rose J.K.C."/>
            <person name="Tang K."/>
        </authorList>
    </citation>
    <scope>NUCLEOTIDE SEQUENCE [LARGE SCALE GENOMIC DNA]</scope>
    <source>
        <strain evidence="3">cv. Huhao1</strain>
        <tissue evidence="2">Leaf</tissue>
    </source>
</reference>
<organism evidence="2 3">
    <name type="scientific">Artemisia annua</name>
    <name type="common">Sweet wormwood</name>
    <dbReference type="NCBI Taxonomy" id="35608"/>
    <lineage>
        <taxon>Eukaryota</taxon>
        <taxon>Viridiplantae</taxon>
        <taxon>Streptophyta</taxon>
        <taxon>Embryophyta</taxon>
        <taxon>Tracheophyta</taxon>
        <taxon>Spermatophyta</taxon>
        <taxon>Magnoliopsida</taxon>
        <taxon>eudicotyledons</taxon>
        <taxon>Gunneridae</taxon>
        <taxon>Pentapetalae</taxon>
        <taxon>asterids</taxon>
        <taxon>campanulids</taxon>
        <taxon>Asterales</taxon>
        <taxon>Asteraceae</taxon>
        <taxon>Asteroideae</taxon>
        <taxon>Anthemideae</taxon>
        <taxon>Artemisiinae</taxon>
        <taxon>Artemisia</taxon>
    </lineage>
</organism>
<protein>
    <submittedName>
        <fullName evidence="2">Uncharacterized protein</fullName>
    </submittedName>
</protein>
<feature type="compositionally biased region" description="Basic and acidic residues" evidence="1">
    <location>
        <begin position="1"/>
        <end position="13"/>
    </location>
</feature>
<evidence type="ECO:0000256" key="1">
    <source>
        <dbReference type="SAM" id="MobiDB-lite"/>
    </source>
</evidence>
<proteinExistence type="predicted"/>
<dbReference type="AlphaFoldDB" id="A0A2U1M647"/>
<name>A0A2U1M647_ARTAN</name>
<gene>
    <name evidence="2" type="ORF">CTI12_AA403350</name>
</gene>
<dbReference type="Proteomes" id="UP000245207">
    <property type="component" value="Unassembled WGS sequence"/>
</dbReference>
<accession>A0A2U1M647</accession>
<comment type="caution">
    <text evidence="2">The sequence shown here is derived from an EMBL/GenBank/DDBJ whole genome shotgun (WGS) entry which is preliminary data.</text>
</comment>
<sequence length="63" mass="7144">MVRMARKLDKLESEQEELPSPALSKSESMKSTVDGDFTKMNNNNVAKSKEEDDEEKAKIVKEV</sequence>
<keyword evidence="3" id="KW-1185">Reference proteome</keyword>
<feature type="compositionally biased region" description="Basic and acidic residues" evidence="1">
    <location>
        <begin position="47"/>
        <end position="63"/>
    </location>
</feature>
<evidence type="ECO:0000313" key="2">
    <source>
        <dbReference type="EMBL" id="PWA56721.1"/>
    </source>
</evidence>
<evidence type="ECO:0000313" key="3">
    <source>
        <dbReference type="Proteomes" id="UP000245207"/>
    </source>
</evidence>
<feature type="region of interest" description="Disordered" evidence="1">
    <location>
        <begin position="1"/>
        <end position="63"/>
    </location>
</feature>